<dbReference type="AlphaFoldDB" id="A0A090EJX3"/>
<dbReference type="InterPro" id="IPR002201">
    <property type="entry name" value="Glyco_trans_9"/>
</dbReference>
<comment type="catalytic activity">
    <reaction evidence="5">
        <text>an L-alpha-D-Hep-(1-&gt;5)-[alpha-Kdo-(2-&gt;4)]-alpha-Kdo-(2-&gt;6)-lipid A + ADP-L-glycero-beta-D-manno-heptose = an L-alpha-D-Hep-(1-&gt;3)-L-alpha-D-Hep-(1-&gt;5)-[alpha-Kdo-(2-&gt;4)]-alpha-Kdo-(2-&gt;6)-lipid A + ADP + H(+)</text>
        <dbReference type="Rhea" id="RHEA:74071"/>
        <dbReference type="ChEBI" id="CHEBI:15378"/>
        <dbReference type="ChEBI" id="CHEBI:61506"/>
        <dbReference type="ChEBI" id="CHEBI:193068"/>
        <dbReference type="ChEBI" id="CHEBI:193069"/>
        <dbReference type="ChEBI" id="CHEBI:456216"/>
        <dbReference type="EC" id="2.4.99.24"/>
    </reaction>
</comment>
<evidence type="ECO:0000256" key="3">
    <source>
        <dbReference type="ARBA" id="ARBA00043995"/>
    </source>
</evidence>
<accession>A0A090EJX3</accession>
<name>A0A090EJX3_MESPL</name>
<dbReference type="Proteomes" id="UP000045285">
    <property type="component" value="Unassembled WGS sequence"/>
</dbReference>
<keyword evidence="2 6" id="KW-0808">Transferase</keyword>
<dbReference type="EC" id="2.4.99.24" evidence="4"/>
<organism evidence="6 7">
    <name type="scientific">Mesorhizobium plurifarium</name>
    <dbReference type="NCBI Taxonomy" id="69974"/>
    <lineage>
        <taxon>Bacteria</taxon>
        <taxon>Pseudomonadati</taxon>
        <taxon>Pseudomonadota</taxon>
        <taxon>Alphaproteobacteria</taxon>
        <taxon>Hyphomicrobiales</taxon>
        <taxon>Phyllobacteriaceae</taxon>
        <taxon>Mesorhizobium</taxon>
    </lineage>
</organism>
<sequence length="335" mass="36146">MAEGPTILVIGPRWVGDMVMAQCLFAALKEKHPHAAIDVLAPAWAAPLVKRMPEIRSQIDFPLMPGALEFRSRRRFGRLLRGRYDMAYVLPGSWKSALIPFFARIPRRVGNLREMRYGLLTDIVPLPEALKRRTARAYFGLARGSTFRAPHLSIDKANQADLLARFGLAGKKFVALMPGAEFGPAKRWPSDHYAGLARDMMARGLGVALLGSKNDADVTAEIAALAPGAIDLAGKTRLEDAIDLIAAAKLAVSNDSGLMHVAAAVGTPIVAVYGSTSPENTPPLSERAELIWLHLSCSPCHKKVCPLGHLNCLKTLDVARVTAAADRLLEVPAAA</sequence>
<gene>
    <name evidence="6" type="primary">waaF</name>
    <name evidence="6" type="ORF">MPL3356_80459</name>
</gene>
<evidence type="ECO:0000256" key="2">
    <source>
        <dbReference type="ARBA" id="ARBA00022679"/>
    </source>
</evidence>
<dbReference type="STRING" id="69974.MPLDJ20_60161"/>
<dbReference type="Gene3D" id="3.40.50.2000">
    <property type="entry name" value="Glycogen Phosphorylase B"/>
    <property type="match status" value="2"/>
</dbReference>
<dbReference type="NCBIfam" id="TIGR02195">
    <property type="entry name" value="heptsyl_trn_II"/>
    <property type="match status" value="1"/>
</dbReference>
<evidence type="ECO:0000256" key="1">
    <source>
        <dbReference type="ARBA" id="ARBA00022676"/>
    </source>
</evidence>
<dbReference type="PANTHER" id="PTHR30160:SF7">
    <property type="entry name" value="ADP-HEPTOSE--LPS HEPTOSYLTRANSFERASE 2"/>
    <property type="match status" value="1"/>
</dbReference>
<comment type="similarity">
    <text evidence="3">Belongs to the glycosyltransferase 9 family.</text>
</comment>
<dbReference type="EMBL" id="CCMZ01000075">
    <property type="protein sequence ID" value="CDX28719.1"/>
    <property type="molecule type" value="Genomic_DNA"/>
</dbReference>
<dbReference type="InterPro" id="IPR051199">
    <property type="entry name" value="LPS_LOS_Heptosyltrfase"/>
</dbReference>
<evidence type="ECO:0000256" key="4">
    <source>
        <dbReference type="ARBA" id="ARBA00044042"/>
    </source>
</evidence>
<dbReference type="PANTHER" id="PTHR30160">
    <property type="entry name" value="TETRAACYLDISACCHARIDE 4'-KINASE-RELATED"/>
    <property type="match status" value="1"/>
</dbReference>
<evidence type="ECO:0000256" key="5">
    <source>
        <dbReference type="ARBA" id="ARBA00047503"/>
    </source>
</evidence>
<proteinExistence type="inferred from homology"/>
<reference evidence="7" key="1">
    <citation type="submission" date="2014-08" db="EMBL/GenBank/DDBJ databases">
        <authorList>
            <person name="Moulin L."/>
        </authorList>
    </citation>
    <scope>NUCLEOTIDE SEQUENCE [LARGE SCALE GENOMIC DNA]</scope>
</reference>
<dbReference type="CDD" id="cd03789">
    <property type="entry name" value="GT9_LPS_heptosyltransferase"/>
    <property type="match status" value="1"/>
</dbReference>
<keyword evidence="1" id="KW-0328">Glycosyltransferase</keyword>
<dbReference type="InterPro" id="IPR011910">
    <property type="entry name" value="RfaF"/>
</dbReference>
<dbReference type="GO" id="GO:0008713">
    <property type="term" value="F:ADP-heptose-lipopolysaccharide heptosyltransferase activity"/>
    <property type="evidence" value="ECO:0007669"/>
    <property type="project" value="UniProtKB-EC"/>
</dbReference>
<keyword evidence="7" id="KW-1185">Reference proteome</keyword>
<protein>
    <recommendedName>
        <fullName evidence="4">lipopolysaccharide heptosyltransferase II</fullName>
        <ecNumber evidence="4">2.4.99.24</ecNumber>
    </recommendedName>
</protein>
<dbReference type="FunFam" id="3.40.50.2000:FF:000023">
    <property type="entry name" value="ADP-heptose--LPS heptosyltransferase II"/>
    <property type="match status" value="1"/>
</dbReference>
<dbReference type="GO" id="GO:0005829">
    <property type="term" value="C:cytosol"/>
    <property type="evidence" value="ECO:0007669"/>
    <property type="project" value="TreeGrafter"/>
</dbReference>
<evidence type="ECO:0000313" key="7">
    <source>
        <dbReference type="Proteomes" id="UP000045285"/>
    </source>
</evidence>
<dbReference type="GO" id="GO:0009244">
    <property type="term" value="P:lipopolysaccharide core region biosynthetic process"/>
    <property type="evidence" value="ECO:0007669"/>
    <property type="project" value="TreeGrafter"/>
</dbReference>
<dbReference type="Pfam" id="PF01075">
    <property type="entry name" value="Glyco_transf_9"/>
    <property type="match status" value="1"/>
</dbReference>
<evidence type="ECO:0000313" key="6">
    <source>
        <dbReference type="EMBL" id="CDX28719.1"/>
    </source>
</evidence>
<dbReference type="SUPFAM" id="SSF53756">
    <property type="entry name" value="UDP-Glycosyltransferase/glycogen phosphorylase"/>
    <property type="match status" value="1"/>
</dbReference>